<reference evidence="2 3" key="1">
    <citation type="journal article" date="2019" name="Emerg. Microbes Infect.">
        <title>Comprehensive subspecies identification of 175 nontuberculous mycobacteria species based on 7547 genomic profiles.</title>
        <authorList>
            <person name="Matsumoto Y."/>
            <person name="Kinjo T."/>
            <person name="Motooka D."/>
            <person name="Nabeya D."/>
            <person name="Jung N."/>
            <person name="Uechi K."/>
            <person name="Horii T."/>
            <person name="Iida T."/>
            <person name="Fujita J."/>
            <person name="Nakamura S."/>
        </authorList>
    </citation>
    <scope>NUCLEOTIDE SEQUENCE [LARGE SCALE GENOMIC DNA]</scope>
    <source>
        <strain evidence="2 3">JCM 15657</strain>
    </source>
</reference>
<dbReference type="InterPro" id="IPR003346">
    <property type="entry name" value="Transposase_20"/>
</dbReference>
<evidence type="ECO:0000313" key="3">
    <source>
        <dbReference type="Proteomes" id="UP000466396"/>
    </source>
</evidence>
<proteinExistence type="predicted"/>
<dbReference type="EMBL" id="AP022581">
    <property type="protein sequence ID" value="BBX95664.1"/>
    <property type="molecule type" value="Genomic_DNA"/>
</dbReference>
<feature type="domain" description="Transposase IS116/IS110/IS902 C-terminal" evidence="1">
    <location>
        <begin position="40"/>
        <end position="92"/>
    </location>
</feature>
<organism evidence="2 3">
    <name type="scientific">Mycobacterium lacus</name>
    <dbReference type="NCBI Taxonomy" id="169765"/>
    <lineage>
        <taxon>Bacteria</taxon>
        <taxon>Bacillati</taxon>
        <taxon>Actinomycetota</taxon>
        <taxon>Actinomycetes</taxon>
        <taxon>Mycobacteriales</taxon>
        <taxon>Mycobacteriaceae</taxon>
        <taxon>Mycobacterium</taxon>
    </lineage>
</organism>
<dbReference type="Proteomes" id="UP000466396">
    <property type="component" value="Chromosome"/>
</dbReference>
<dbReference type="GO" id="GO:0004803">
    <property type="term" value="F:transposase activity"/>
    <property type="evidence" value="ECO:0007669"/>
    <property type="project" value="InterPro"/>
</dbReference>
<dbReference type="Pfam" id="PF02371">
    <property type="entry name" value="Transposase_20"/>
    <property type="match status" value="1"/>
</dbReference>
<sequence length="100" mass="10617">MAATTRTTVAIIAELNRQISDLEATLAQHFETHPDADIYLSLPGLGVILGARVLGEFGDDPNRYTDATSSRNYAGTSPLTIASGNKRAVLARHVAKPPSV</sequence>
<dbReference type="AlphaFoldDB" id="A0A7I7NGJ9"/>
<dbReference type="GO" id="GO:0003677">
    <property type="term" value="F:DNA binding"/>
    <property type="evidence" value="ECO:0007669"/>
    <property type="project" value="InterPro"/>
</dbReference>
<evidence type="ECO:0000259" key="1">
    <source>
        <dbReference type="Pfam" id="PF02371"/>
    </source>
</evidence>
<dbReference type="PANTHER" id="PTHR33055">
    <property type="entry name" value="TRANSPOSASE FOR INSERTION SEQUENCE ELEMENT IS1111A"/>
    <property type="match status" value="1"/>
</dbReference>
<dbReference type="InterPro" id="IPR047650">
    <property type="entry name" value="Transpos_IS110"/>
</dbReference>
<gene>
    <name evidence="2" type="ORF">MLAC_09580</name>
</gene>
<keyword evidence="3" id="KW-1185">Reference proteome</keyword>
<name>A0A7I7NGJ9_9MYCO</name>
<dbReference type="GO" id="GO:0006313">
    <property type="term" value="P:DNA transposition"/>
    <property type="evidence" value="ECO:0007669"/>
    <property type="project" value="InterPro"/>
</dbReference>
<accession>A0A7I7NGJ9</accession>
<evidence type="ECO:0000313" key="2">
    <source>
        <dbReference type="EMBL" id="BBX95664.1"/>
    </source>
</evidence>
<dbReference type="KEGG" id="mlj:MLAC_09580"/>
<protein>
    <recommendedName>
        <fullName evidence="1">Transposase IS116/IS110/IS902 C-terminal domain-containing protein</fullName>
    </recommendedName>
</protein>
<dbReference type="PANTHER" id="PTHR33055:SF3">
    <property type="entry name" value="PUTATIVE TRANSPOSASE FOR IS117-RELATED"/>
    <property type="match status" value="1"/>
</dbReference>